<dbReference type="GO" id="GO:0036424">
    <property type="term" value="F:L-phosphoserine phosphatase activity"/>
    <property type="evidence" value="ECO:0007669"/>
    <property type="project" value="InterPro"/>
</dbReference>
<dbReference type="SFLD" id="SFLDS00003">
    <property type="entry name" value="Haloacid_Dehalogenase"/>
    <property type="match status" value="1"/>
</dbReference>
<dbReference type="UniPathway" id="UPA00135">
    <property type="reaction ID" value="UER00198"/>
</dbReference>
<dbReference type="Proteomes" id="UP000249123">
    <property type="component" value="Unassembled WGS sequence"/>
</dbReference>
<keyword evidence="7" id="KW-0479">Metal-binding</keyword>
<accession>A0A328JYT2</accession>
<dbReference type="PANTHER" id="PTHR43344:SF2">
    <property type="entry name" value="PHOSPHOSERINE PHOSPHATASE"/>
    <property type="match status" value="1"/>
</dbReference>
<proteinExistence type="inferred from homology"/>
<keyword evidence="8" id="KW-0378">Hydrolase</keyword>
<dbReference type="NCBIfam" id="TIGR00338">
    <property type="entry name" value="serB"/>
    <property type="match status" value="1"/>
</dbReference>
<comment type="pathway">
    <text evidence="2">Amino-acid biosynthesis; L-serine biosynthesis; L-serine from 3-phospho-D-glycerate: step 3/3.</text>
</comment>
<dbReference type="SFLD" id="SFLDF00029">
    <property type="entry name" value="phosphoserine_phosphatase"/>
    <property type="match status" value="1"/>
</dbReference>
<evidence type="ECO:0000256" key="4">
    <source>
        <dbReference type="ARBA" id="ARBA00012640"/>
    </source>
</evidence>
<evidence type="ECO:0000256" key="9">
    <source>
        <dbReference type="ARBA" id="ARBA00022842"/>
    </source>
</evidence>
<keyword evidence="9" id="KW-0460">Magnesium</keyword>
<evidence type="ECO:0000256" key="5">
    <source>
        <dbReference type="ARBA" id="ARBA00015196"/>
    </source>
</evidence>
<organism evidence="14 15">
    <name type="scientific">Hyphomonas pacifica</name>
    <dbReference type="NCBI Taxonomy" id="1280941"/>
    <lineage>
        <taxon>Bacteria</taxon>
        <taxon>Pseudomonadati</taxon>
        <taxon>Pseudomonadota</taxon>
        <taxon>Alphaproteobacteria</taxon>
        <taxon>Hyphomonadales</taxon>
        <taxon>Hyphomonadaceae</taxon>
        <taxon>Hyphomonas</taxon>
    </lineage>
</organism>
<evidence type="ECO:0000256" key="7">
    <source>
        <dbReference type="ARBA" id="ARBA00022723"/>
    </source>
</evidence>
<evidence type="ECO:0000256" key="2">
    <source>
        <dbReference type="ARBA" id="ARBA00005135"/>
    </source>
</evidence>
<dbReference type="NCBIfam" id="TIGR01488">
    <property type="entry name" value="HAD-SF-IB"/>
    <property type="match status" value="1"/>
</dbReference>
<evidence type="ECO:0000256" key="3">
    <source>
        <dbReference type="ARBA" id="ARBA00009184"/>
    </source>
</evidence>
<dbReference type="AlphaFoldDB" id="A0A062UA05"/>
<keyword evidence="15" id="KW-1185">Reference proteome</keyword>
<dbReference type="SFLD" id="SFLDG01136">
    <property type="entry name" value="C1.6:_Phosphoserine_Phosphatas"/>
    <property type="match status" value="1"/>
</dbReference>
<evidence type="ECO:0000256" key="6">
    <source>
        <dbReference type="ARBA" id="ARBA00022605"/>
    </source>
</evidence>
<evidence type="ECO:0000256" key="12">
    <source>
        <dbReference type="ARBA" id="ARBA00048138"/>
    </source>
</evidence>
<protein>
    <recommendedName>
        <fullName evidence="5">Phosphoserine phosphatase</fullName>
        <ecNumber evidence="4">3.1.3.3</ecNumber>
    </recommendedName>
    <alternativeName>
        <fullName evidence="11">O-phosphoserine phosphohydrolase</fullName>
    </alternativeName>
</protein>
<gene>
    <name evidence="14" type="ORF">HY3_00830</name>
</gene>
<dbReference type="SUPFAM" id="SSF56784">
    <property type="entry name" value="HAD-like"/>
    <property type="match status" value="1"/>
</dbReference>
<dbReference type="GO" id="GO:0005737">
    <property type="term" value="C:cytoplasm"/>
    <property type="evidence" value="ECO:0007669"/>
    <property type="project" value="TreeGrafter"/>
</dbReference>
<comment type="cofactor">
    <cofactor evidence="1">
        <name>Mg(2+)</name>
        <dbReference type="ChEBI" id="CHEBI:18420"/>
    </cofactor>
</comment>
<dbReference type="InterPro" id="IPR004469">
    <property type="entry name" value="PSP"/>
</dbReference>
<keyword evidence="10" id="KW-0718">Serine biosynthesis</keyword>
<dbReference type="eggNOG" id="COG0560">
    <property type="taxonomic scope" value="Bacteria"/>
</dbReference>
<reference evidence="14 15" key="1">
    <citation type="submission" date="2013-04" db="EMBL/GenBank/DDBJ databases">
        <title>Hyphomonas sp. T24B3 Genome Sequencing.</title>
        <authorList>
            <person name="Lai Q."/>
            <person name="Shao Z."/>
        </authorList>
    </citation>
    <scope>NUCLEOTIDE SEQUENCE [LARGE SCALE GENOMIC DNA]</scope>
    <source>
        <strain evidence="14 15">T24B3</strain>
    </source>
</reference>
<evidence type="ECO:0000256" key="8">
    <source>
        <dbReference type="ARBA" id="ARBA00022801"/>
    </source>
</evidence>
<evidence type="ECO:0000256" key="13">
    <source>
        <dbReference type="ARBA" id="ARBA00048523"/>
    </source>
</evidence>
<evidence type="ECO:0000256" key="11">
    <source>
        <dbReference type="ARBA" id="ARBA00031693"/>
    </source>
</evidence>
<sequence length="316" mass="32716">MGEETRDEAGMTEKLETSMILVGAAKASPQEIGVMLAAAAGASGLEVPPNIVRSLGEMEDIAGAEIPLESVDAAVEGEILANLAGQGIDAALVPAGNRRKRLLISDMDSTIIGQECLDELADFAGLKAEVSAITERAMRGELDFEGALTTRVAMLRGLALTALQQAYEARITLNPGATTLVHTMKTHGAMTVLVSGGFTFFTQRVADASGFSAHRGNTLIDDGSALTGEVGYPILGREAKLSALDEFAAGAGLGREDALALGDGANDLAMIKAAGLGIAYKAKPIVASEAHAAIAHTDLRAALFFQGYTANEFVEQ</sequence>
<comment type="catalytic activity">
    <reaction evidence="13">
        <text>O-phospho-D-serine + H2O = D-serine + phosphate</text>
        <dbReference type="Rhea" id="RHEA:24873"/>
        <dbReference type="ChEBI" id="CHEBI:15377"/>
        <dbReference type="ChEBI" id="CHEBI:35247"/>
        <dbReference type="ChEBI" id="CHEBI:43474"/>
        <dbReference type="ChEBI" id="CHEBI:58680"/>
        <dbReference type="EC" id="3.1.3.3"/>
    </reaction>
</comment>
<comment type="similarity">
    <text evidence="3">Belongs to the HAD-like hydrolase superfamily. SerB family.</text>
</comment>
<dbReference type="GO" id="GO:0000287">
    <property type="term" value="F:magnesium ion binding"/>
    <property type="evidence" value="ECO:0007669"/>
    <property type="project" value="TreeGrafter"/>
</dbReference>
<evidence type="ECO:0000256" key="1">
    <source>
        <dbReference type="ARBA" id="ARBA00001946"/>
    </source>
</evidence>
<dbReference type="InterPro" id="IPR036412">
    <property type="entry name" value="HAD-like_sf"/>
</dbReference>
<dbReference type="Pfam" id="PF12710">
    <property type="entry name" value="HAD"/>
    <property type="match status" value="1"/>
</dbReference>
<comment type="catalytic activity">
    <reaction evidence="12">
        <text>O-phospho-L-serine + H2O = L-serine + phosphate</text>
        <dbReference type="Rhea" id="RHEA:21208"/>
        <dbReference type="ChEBI" id="CHEBI:15377"/>
        <dbReference type="ChEBI" id="CHEBI:33384"/>
        <dbReference type="ChEBI" id="CHEBI:43474"/>
        <dbReference type="ChEBI" id="CHEBI:57524"/>
        <dbReference type="EC" id="3.1.3.3"/>
    </reaction>
</comment>
<dbReference type="EMBL" id="AWFB01000001">
    <property type="protein sequence ID" value="RAN36156.1"/>
    <property type="molecule type" value="Genomic_DNA"/>
</dbReference>
<comment type="caution">
    <text evidence="14">The sequence shown here is derived from an EMBL/GenBank/DDBJ whole genome shotgun (WGS) entry which is preliminary data.</text>
</comment>
<dbReference type="SFLD" id="SFLDG01137">
    <property type="entry name" value="C1.6.1:_Phosphoserine_Phosphat"/>
    <property type="match status" value="1"/>
</dbReference>
<dbReference type="Gene3D" id="3.40.50.1000">
    <property type="entry name" value="HAD superfamily/HAD-like"/>
    <property type="match status" value="1"/>
</dbReference>
<evidence type="ECO:0000256" key="10">
    <source>
        <dbReference type="ARBA" id="ARBA00023299"/>
    </source>
</evidence>
<dbReference type="EC" id="3.1.3.3" evidence="4"/>
<evidence type="ECO:0000313" key="15">
    <source>
        <dbReference type="Proteomes" id="UP000249123"/>
    </source>
</evidence>
<keyword evidence="6" id="KW-0028">Amino-acid biosynthesis</keyword>
<name>A0A062UA05_9PROT</name>
<dbReference type="GO" id="GO:0006564">
    <property type="term" value="P:L-serine biosynthetic process"/>
    <property type="evidence" value="ECO:0007669"/>
    <property type="project" value="UniProtKB-KW"/>
</dbReference>
<dbReference type="STRING" id="1280941.HY2_00240"/>
<evidence type="ECO:0000313" key="14">
    <source>
        <dbReference type="EMBL" id="RAN36156.1"/>
    </source>
</evidence>
<dbReference type="InterPro" id="IPR050582">
    <property type="entry name" value="HAD-like_SerB"/>
</dbReference>
<accession>A0A062UA05</accession>
<dbReference type="InterPro" id="IPR023214">
    <property type="entry name" value="HAD_sf"/>
</dbReference>
<dbReference type="PANTHER" id="PTHR43344">
    <property type="entry name" value="PHOSPHOSERINE PHOSPHATASE"/>
    <property type="match status" value="1"/>
</dbReference>